<reference evidence="1 2" key="1">
    <citation type="submission" date="2020-08" db="EMBL/GenBank/DDBJ databases">
        <title>Sequencing the genomes of 1000 actinobacteria strains.</title>
        <authorList>
            <person name="Klenk H.-P."/>
        </authorList>
    </citation>
    <scope>NUCLEOTIDE SEQUENCE [LARGE SCALE GENOMIC DNA]</scope>
    <source>
        <strain evidence="1 2">DSM 45913</strain>
    </source>
</reference>
<sequence>MSAAPDRLAYLQVEVATRLLSTAVLERREAMPIVAIDKVCTPAPWPAEPVRQLIEEALKRFELNPPTQADAWLAPRLHAALRLTRAEAADPGLWAYLAMRVASDYVVWRHPGRNPKHGQVRSINKARFVGPFDTQAFARLWWAAELFRDGPDYRPVVVACGNQDVLNTVLGLRVILHRPVAQALLRLVSDGRAATGREVNALAQAVNAAGSTLVYEALAPDVGQDPDAYRDWIDEGHNGFVPYDALPDGPDDGQVSHAAIHELVALFARLYDEAPVRGRDR</sequence>
<dbReference type="RefSeq" id="WP_312891495.1">
    <property type="nucleotide sequence ID" value="NZ_JACHJB010000001.1"/>
</dbReference>
<organism evidence="1 2">
    <name type="scientific">Nonomuraea muscovyensis</name>
    <dbReference type="NCBI Taxonomy" id="1124761"/>
    <lineage>
        <taxon>Bacteria</taxon>
        <taxon>Bacillati</taxon>
        <taxon>Actinomycetota</taxon>
        <taxon>Actinomycetes</taxon>
        <taxon>Streptosporangiales</taxon>
        <taxon>Streptosporangiaceae</taxon>
        <taxon>Nonomuraea</taxon>
    </lineage>
</organism>
<proteinExistence type="predicted"/>
<dbReference type="Proteomes" id="UP000583800">
    <property type="component" value="Unassembled WGS sequence"/>
</dbReference>
<keyword evidence="2" id="KW-1185">Reference proteome</keyword>
<evidence type="ECO:0000313" key="2">
    <source>
        <dbReference type="Proteomes" id="UP000583800"/>
    </source>
</evidence>
<dbReference type="InterPro" id="IPR045920">
    <property type="entry name" value="DUF6339"/>
</dbReference>
<dbReference type="Pfam" id="PF19866">
    <property type="entry name" value="DUF6339"/>
    <property type="match status" value="1"/>
</dbReference>
<name>A0A7X0EXX5_9ACTN</name>
<comment type="caution">
    <text evidence="1">The sequence shown here is derived from an EMBL/GenBank/DDBJ whole genome shotgun (WGS) entry which is preliminary data.</text>
</comment>
<gene>
    <name evidence="1" type="ORF">FHU36_001754</name>
</gene>
<evidence type="ECO:0000313" key="1">
    <source>
        <dbReference type="EMBL" id="MBB6345245.1"/>
    </source>
</evidence>
<protein>
    <submittedName>
        <fullName evidence="1">Uncharacterized protein</fullName>
    </submittedName>
</protein>
<dbReference type="AlphaFoldDB" id="A0A7X0EXX5"/>
<accession>A0A7X0EXX5</accession>
<dbReference type="EMBL" id="JACHJB010000001">
    <property type="protein sequence ID" value="MBB6345245.1"/>
    <property type="molecule type" value="Genomic_DNA"/>
</dbReference>